<evidence type="ECO:0000313" key="1">
    <source>
        <dbReference type="EMBL" id="MCK8495165.1"/>
    </source>
</evidence>
<keyword evidence="2" id="KW-1185">Reference proteome</keyword>
<reference evidence="1 2" key="1">
    <citation type="submission" date="2022-04" db="EMBL/GenBank/DDBJ databases">
        <title>Spirosoma sp. strain RP8 genome sequencing and assembly.</title>
        <authorList>
            <person name="Jung Y."/>
        </authorList>
    </citation>
    <scope>NUCLEOTIDE SEQUENCE [LARGE SCALE GENOMIC DNA]</scope>
    <source>
        <strain evidence="1 2">RP8</strain>
    </source>
</reference>
<comment type="caution">
    <text evidence="1">The sequence shown here is derived from an EMBL/GenBank/DDBJ whole genome shotgun (WGS) entry which is preliminary data.</text>
</comment>
<dbReference type="Proteomes" id="UP001202180">
    <property type="component" value="Unassembled WGS sequence"/>
</dbReference>
<accession>A0ABT0HSL2</accession>
<evidence type="ECO:0008006" key="3">
    <source>
        <dbReference type="Google" id="ProtNLM"/>
    </source>
</evidence>
<sequence>MKKGKSFDNLLTDLHSDPLPDSAVPALSLQSDGVVELSPLTSEEADRLASCEQIINEGITTFLAVGNALMEIRQNKLYRANHRTFEGYCRDRFQLKRQRAYELMGAAEVVNSLSEKSGLDDLSEISDKRVNVVLPTRESHATVLAEVPEEVRKEVWKQVVEEAEYTAKPVTATLIKQVAKRAGQPNSTPVKPEAESVDHTHHIQRIKKAVGNAAPQEIRIEVRGAWLIRHGLADAWRELRGRPEWVINDKFKDTLTLVEAKALGVIR</sequence>
<name>A0ABT0HSL2_9BACT</name>
<dbReference type="RefSeq" id="WP_232563414.1">
    <property type="nucleotide sequence ID" value="NZ_JALPRF010000006.1"/>
</dbReference>
<protein>
    <recommendedName>
        <fullName evidence="3">DUF3102 domain-containing protein</fullName>
    </recommendedName>
</protein>
<dbReference type="EMBL" id="JALPRF010000006">
    <property type="protein sequence ID" value="MCK8495165.1"/>
    <property type="molecule type" value="Genomic_DNA"/>
</dbReference>
<organism evidence="1 2">
    <name type="scientific">Spirosoma liriopis</name>
    <dbReference type="NCBI Taxonomy" id="2937440"/>
    <lineage>
        <taxon>Bacteria</taxon>
        <taxon>Pseudomonadati</taxon>
        <taxon>Bacteroidota</taxon>
        <taxon>Cytophagia</taxon>
        <taxon>Cytophagales</taxon>
        <taxon>Cytophagaceae</taxon>
        <taxon>Spirosoma</taxon>
    </lineage>
</organism>
<proteinExistence type="predicted"/>
<evidence type="ECO:0000313" key="2">
    <source>
        <dbReference type="Proteomes" id="UP001202180"/>
    </source>
</evidence>
<gene>
    <name evidence="1" type="ORF">M0L20_25055</name>
</gene>